<name>A0A1G7FKS5_9SPHI</name>
<evidence type="ECO:0000259" key="11">
    <source>
        <dbReference type="PROSITE" id="PS50109"/>
    </source>
</evidence>
<feature type="transmembrane region" description="Helical" evidence="9">
    <location>
        <begin position="363"/>
        <end position="383"/>
    </location>
</feature>
<keyword evidence="9" id="KW-0812">Transmembrane</keyword>
<keyword evidence="10" id="KW-0732">Signal</keyword>
<feature type="domain" description="Histidine kinase" evidence="11">
    <location>
        <begin position="430"/>
        <end position="647"/>
    </location>
</feature>
<keyword evidence="9" id="KW-1133">Transmembrane helix</keyword>
<keyword evidence="4" id="KW-0808">Transferase</keyword>
<dbReference type="SMART" id="SM00028">
    <property type="entry name" value="TPR"/>
    <property type="match status" value="5"/>
</dbReference>
<feature type="repeat" description="TPR" evidence="7">
    <location>
        <begin position="132"/>
        <end position="165"/>
    </location>
</feature>
<evidence type="ECO:0000313" key="12">
    <source>
        <dbReference type="EMBL" id="SDE76483.1"/>
    </source>
</evidence>
<protein>
    <recommendedName>
        <fullName evidence="2">histidine kinase</fullName>
        <ecNumber evidence="2">2.7.13.3</ecNumber>
    </recommendedName>
</protein>
<dbReference type="InterPro" id="IPR050736">
    <property type="entry name" value="Sensor_HK_Regulatory"/>
</dbReference>
<dbReference type="InterPro" id="IPR011990">
    <property type="entry name" value="TPR-like_helical_dom_sf"/>
</dbReference>
<dbReference type="PRINTS" id="PR00344">
    <property type="entry name" value="BCTRLSENSOR"/>
</dbReference>
<dbReference type="SUPFAM" id="SSF47384">
    <property type="entry name" value="Homodimeric domain of signal transducing histidine kinase"/>
    <property type="match status" value="1"/>
</dbReference>
<dbReference type="OrthoDB" id="9810447at2"/>
<comment type="catalytic activity">
    <reaction evidence="1">
        <text>ATP + protein L-histidine = ADP + protein N-phospho-L-histidine.</text>
        <dbReference type="EC" id="2.7.13.3"/>
    </reaction>
</comment>
<dbReference type="Pfam" id="PF13424">
    <property type="entry name" value="TPR_12"/>
    <property type="match status" value="2"/>
</dbReference>
<evidence type="ECO:0000256" key="4">
    <source>
        <dbReference type="ARBA" id="ARBA00022679"/>
    </source>
</evidence>
<dbReference type="Gene3D" id="1.25.40.10">
    <property type="entry name" value="Tetratricopeptide repeat domain"/>
    <property type="match status" value="2"/>
</dbReference>
<dbReference type="InterPro" id="IPR019734">
    <property type="entry name" value="TPR_rpt"/>
</dbReference>
<dbReference type="PANTHER" id="PTHR43711:SF31">
    <property type="entry name" value="HISTIDINE KINASE"/>
    <property type="match status" value="1"/>
</dbReference>
<gene>
    <name evidence="12" type="ORF">SAMN05216464_109103</name>
</gene>
<dbReference type="SUPFAM" id="SSF55874">
    <property type="entry name" value="ATPase domain of HSP90 chaperone/DNA topoisomerase II/histidine kinase"/>
    <property type="match status" value="1"/>
</dbReference>
<evidence type="ECO:0000256" key="8">
    <source>
        <dbReference type="SAM" id="Coils"/>
    </source>
</evidence>
<evidence type="ECO:0000256" key="5">
    <source>
        <dbReference type="ARBA" id="ARBA00022777"/>
    </source>
</evidence>
<dbReference type="GO" id="GO:0000155">
    <property type="term" value="F:phosphorelay sensor kinase activity"/>
    <property type="evidence" value="ECO:0007669"/>
    <property type="project" value="InterPro"/>
</dbReference>
<dbReference type="SMART" id="SM00388">
    <property type="entry name" value="HisKA"/>
    <property type="match status" value="1"/>
</dbReference>
<dbReference type="Proteomes" id="UP000199072">
    <property type="component" value="Unassembled WGS sequence"/>
</dbReference>
<sequence length="657" mass="74112">MILRPPNLLKLYLVLLLCICGFTVFAQHDTIVSLKKWHSIQQKANYRSDTAAITTLNELSEGYRYNNTNRSLYFAKQAFELAAFQKNQLAQATSILNISTAYYVMGSYSLSLDAASRLMQISNTINYKPGEAGSYQIIGLIFLAQNNYTEAIKQFGKALDRFTELNDQRKIVKILFNLGVCYDEGKQPYVAFSYLNRALKMSLALKDEHIVSMCYNRMGETYFHLKDYQQALINYEKVLSQQYQDNWEQTFAYSGIAQSYYALADYKQAVSYAGKSLKLADETNSRWDAVRALKILSDSYAALSDYPNAYNYQAMLKKYSDSLLNSDRDNEINYLHLKQQQADNARLQKEVELNKQKLDVNNIIIIAAGILAIFGIVVVVVIGKNNMHKTLMNKQLQKKSLDIELQNEEISRQKEALDELNHTKDQLFSVISHDLRSPFASVLQTLELIRAGELGADEKELVLESFYQQVTLVSIMVNNLLIWANSQQKGIFAERSNLNVADVANEIISVSSYLAKNKHISIIHSNHNDNPVIADINHVKIIVQNLIGNAIKFTPEGGTIEVSYSNDEHYQCIHVKDSGIGIPQEKMDQLFKIVGKQISGYGTNKEAGAGIGLALIKQFVDVNEGKIIIKSEPGNGTEFIVCLKKAELPHQATEVMV</sequence>
<keyword evidence="8" id="KW-0175">Coiled coil</keyword>
<dbReference type="SUPFAM" id="SSF48452">
    <property type="entry name" value="TPR-like"/>
    <property type="match status" value="2"/>
</dbReference>
<dbReference type="Gene3D" id="3.30.565.10">
    <property type="entry name" value="Histidine kinase-like ATPase, C-terminal domain"/>
    <property type="match status" value="1"/>
</dbReference>
<feature type="repeat" description="TPR" evidence="7">
    <location>
        <begin position="250"/>
        <end position="283"/>
    </location>
</feature>
<evidence type="ECO:0000256" key="1">
    <source>
        <dbReference type="ARBA" id="ARBA00000085"/>
    </source>
</evidence>
<evidence type="ECO:0000256" key="6">
    <source>
        <dbReference type="ARBA" id="ARBA00023012"/>
    </source>
</evidence>
<dbReference type="Pfam" id="PF02518">
    <property type="entry name" value="HATPase_c"/>
    <property type="match status" value="1"/>
</dbReference>
<dbReference type="InterPro" id="IPR036890">
    <property type="entry name" value="HATPase_C_sf"/>
</dbReference>
<dbReference type="InterPro" id="IPR004358">
    <property type="entry name" value="Sig_transdc_His_kin-like_C"/>
</dbReference>
<feature type="signal peptide" evidence="10">
    <location>
        <begin position="1"/>
        <end position="26"/>
    </location>
</feature>
<dbReference type="EC" id="2.7.13.3" evidence="2"/>
<dbReference type="EMBL" id="FNAI01000009">
    <property type="protein sequence ID" value="SDE76483.1"/>
    <property type="molecule type" value="Genomic_DNA"/>
</dbReference>
<dbReference type="PROSITE" id="PS50005">
    <property type="entry name" value="TPR"/>
    <property type="match status" value="3"/>
</dbReference>
<evidence type="ECO:0000256" key="9">
    <source>
        <dbReference type="SAM" id="Phobius"/>
    </source>
</evidence>
<dbReference type="SMART" id="SM00387">
    <property type="entry name" value="HATPase_c"/>
    <property type="match status" value="1"/>
</dbReference>
<feature type="chain" id="PRO_5011660688" description="histidine kinase" evidence="10">
    <location>
        <begin position="27"/>
        <end position="657"/>
    </location>
</feature>
<feature type="repeat" description="TPR" evidence="7">
    <location>
        <begin position="212"/>
        <end position="245"/>
    </location>
</feature>
<evidence type="ECO:0000256" key="7">
    <source>
        <dbReference type="PROSITE-ProRule" id="PRU00339"/>
    </source>
</evidence>
<dbReference type="InterPro" id="IPR036097">
    <property type="entry name" value="HisK_dim/P_sf"/>
</dbReference>
<dbReference type="STRING" id="1391627.SAMN05216464_109103"/>
<dbReference type="CDD" id="cd00082">
    <property type="entry name" value="HisKA"/>
    <property type="match status" value="1"/>
</dbReference>
<evidence type="ECO:0000256" key="2">
    <source>
        <dbReference type="ARBA" id="ARBA00012438"/>
    </source>
</evidence>
<keyword evidence="13" id="KW-1185">Reference proteome</keyword>
<dbReference type="PROSITE" id="PS50109">
    <property type="entry name" value="HIS_KIN"/>
    <property type="match status" value="1"/>
</dbReference>
<dbReference type="Gene3D" id="1.10.287.130">
    <property type="match status" value="1"/>
</dbReference>
<dbReference type="PANTHER" id="PTHR43711">
    <property type="entry name" value="TWO-COMPONENT HISTIDINE KINASE"/>
    <property type="match status" value="1"/>
</dbReference>
<keyword evidence="5 12" id="KW-0418">Kinase</keyword>
<evidence type="ECO:0000313" key="13">
    <source>
        <dbReference type="Proteomes" id="UP000199072"/>
    </source>
</evidence>
<reference evidence="12 13" key="1">
    <citation type="submission" date="2016-10" db="EMBL/GenBank/DDBJ databases">
        <authorList>
            <person name="de Groot N.N."/>
        </authorList>
    </citation>
    <scope>NUCLEOTIDE SEQUENCE [LARGE SCALE GENOMIC DNA]</scope>
    <source>
        <strain evidence="12 13">47C3B</strain>
    </source>
</reference>
<accession>A0A1G7FKS5</accession>
<keyword evidence="9" id="KW-0472">Membrane</keyword>
<dbReference type="InterPro" id="IPR005467">
    <property type="entry name" value="His_kinase_dom"/>
</dbReference>
<keyword evidence="7" id="KW-0802">TPR repeat</keyword>
<dbReference type="AlphaFoldDB" id="A0A1G7FKS5"/>
<dbReference type="InterPro" id="IPR003594">
    <property type="entry name" value="HATPase_dom"/>
</dbReference>
<evidence type="ECO:0000256" key="3">
    <source>
        <dbReference type="ARBA" id="ARBA00022553"/>
    </source>
</evidence>
<keyword evidence="3" id="KW-0597">Phosphoprotein</keyword>
<evidence type="ECO:0000256" key="10">
    <source>
        <dbReference type="SAM" id="SignalP"/>
    </source>
</evidence>
<organism evidence="12 13">
    <name type="scientific">Mucilaginibacter pineti</name>
    <dbReference type="NCBI Taxonomy" id="1391627"/>
    <lineage>
        <taxon>Bacteria</taxon>
        <taxon>Pseudomonadati</taxon>
        <taxon>Bacteroidota</taxon>
        <taxon>Sphingobacteriia</taxon>
        <taxon>Sphingobacteriales</taxon>
        <taxon>Sphingobacteriaceae</taxon>
        <taxon>Mucilaginibacter</taxon>
    </lineage>
</organism>
<dbReference type="InterPro" id="IPR003661">
    <property type="entry name" value="HisK_dim/P_dom"/>
</dbReference>
<feature type="coiled-coil region" evidence="8">
    <location>
        <begin position="393"/>
        <end position="423"/>
    </location>
</feature>
<keyword evidence="6" id="KW-0902">Two-component regulatory system</keyword>
<proteinExistence type="predicted"/>